<keyword evidence="2" id="KW-1185">Reference proteome</keyword>
<proteinExistence type="predicted"/>
<evidence type="ECO:0000313" key="2">
    <source>
        <dbReference type="Proteomes" id="UP000037460"/>
    </source>
</evidence>
<dbReference type="Proteomes" id="UP000037460">
    <property type="component" value="Unassembled WGS sequence"/>
</dbReference>
<name>A0A0M0JPS2_9EUKA</name>
<sequence length="112" mass="12383">MAGADVLVTGGSSFGMAAAAIAPIGQLHLFLPPKEAYWGGGRPPIRDSSAFQSYFMPRNTVPLDYEARPLSEYVPKLEAMLRALDEGRRPAAAEAWQHAGEPWLWDMRQKRI</sequence>
<organism evidence="1 2">
    <name type="scientific">Chrysochromulina tobinii</name>
    <dbReference type="NCBI Taxonomy" id="1460289"/>
    <lineage>
        <taxon>Eukaryota</taxon>
        <taxon>Haptista</taxon>
        <taxon>Haptophyta</taxon>
        <taxon>Prymnesiophyceae</taxon>
        <taxon>Prymnesiales</taxon>
        <taxon>Chrysochromulinaceae</taxon>
        <taxon>Chrysochromulina</taxon>
    </lineage>
</organism>
<comment type="caution">
    <text evidence="1">The sequence shown here is derived from an EMBL/GenBank/DDBJ whole genome shotgun (WGS) entry which is preliminary data.</text>
</comment>
<reference evidence="2" key="1">
    <citation type="journal article" date="2015" name="PLoS Genet.">
        <title>Genome Sequence and Transcriptome Analyses of Chrysochromulina tobin: Metabolic Tools for Enhanced Algal Fitness in the Prominent Order Prymnesiales (Haptophyceae).</title>
        <authorList>
            <person name="Hovde B.T."/>
            <person name="Deodato C.R."/>
            <person name="Hunsperger H.M."/>
            <person name="Ryken S.A."/>
            <person name="Yost W."/>
            <person name="Jha R.K."/>
            <person name="Patterson J."/>
            <person name="Monnat R.J. Jr."/>
            <person name="Barlow S.B."/>
            <person name="Starkenburg S.R."/>
            <person name="Cattolico R.A."/>
        </authorList>
    </citation>
    <scope>NUCLEOTIDE SEQUENCE</scope>
    <source>
        <strain evidence="2">CCMP291</strain>
    </source>
</reference>
<accession>A0A0M0JPS2</accession>
<gene>
    <name evidence="1" type="ORF">Ctob_007920</name>
</gene>
<dbReference type="AlphaFoldDB" id="A0A0M0JPS2"/>
<dbReference type="EMBL" id="JWZX01002548">
    <property type="protein sequence ID" value="KOO28579.1"/>
    <property type="molecule type" value="Genomic_DNA"/>
</dbReference>
<protein>
    <submittedName>
        <fullName evidence="1">Uncharacterized protein</fullName>
    </submittedName>
</protein>
<evidence type="ECO:0000313" key="1">
    <source>
        <dbReference type="EMBL" id="KOO28579.1"/>
    </source>
</evidence>